<dbReference type="EMBL" id="RDQK01000010">
    <property type="protein sequence ID" value="RMX10337.1"/>
    <property type="molecule type" value="Genomic_DNA"/>
</dbReference>
<proteinExistence type="predicted"/>
<accession>A0A3M6R534</accession>
<protein>
    <submittedName>
        <fullName evidence="1">Uncharacterized protein</fullName>
    </submittedName>
</protein>
<organism evidence="1 2">
    <name type="scientific">Allofranklinella schreckenbergeri</name>
    <dbReference type="NCBI Taxonomy" id="1076744"/>
    <lineage>
        <taxon>Bacteria</taxon>
        <taxon>Pseudomonadati</taxon>
        <taxon>Pseudomonadota</taxon>
        <taxon>Betaproteobacteria</taxon>
        <taxon>Burkholderiales</taxon>
        <taxon>Comamonadaceae</taxon>
        <taxon>Allofranklinella</taxon>
    </lineage>
</organism>
<dbReference type="AlphaFoldDB" id="A0A3M6R534"/>
<evidence type="ECO:0000313" key="2">
    <source>
        <dbReference type="Proteomes" id="UP000281171"/>
    </source>
</evidence>
<dbReference type="Proteomes" id="UP000281171">
    <property type="component" value="Unassembled WGS sequence"/>
</dbReference>
<sequence length="75" mass="8489">MQVIAEQTKHSTIVARNKMRWAKSSQAFQLLSACVQKHGMLSTLNWTHSTPMRTGYDIEHRLTQPETPALPDLGL</sequence>
<reference evidence="1 2" key="1">
    <citation type="submission" date="2018-10" db="EMBL/GenBank/DDBJ databases">
        <title>Comamonadaceae CDC group NO-1 genome sequencing and assembly.</title>
        <authorList>
            <person name="Bernier A.-M."/>
            <person name="Bernard K."/>
        </authorList>
    </citation>
    <scope>NUCLEOTIDE SEQUENCE [LARGE SCALE GENOMIC DNA]</scope>
    <source>
        <strain evidence="1 2">NML180581</strain>
    </source>
</reference>
<gene>
    <name evidence="1" type="ORF">EBQ24_05305</name>
</gene>
<evidence type="ECO:0000313" key="1">
    <source>
        <dbReference type="EMBL" id="RMX10337.1"/>
    </source>
</evidence>
<name>A0A3M6R534_9BURK</name>
<comment type="caution">
    <text evidence="1">The sequence shown here is derived from an EMBL/GenBank/DDBJ whole genome shotgun (WGS) entry which is preliminary data.</text>
</comment>